<organism evidence="4 5">
    <name type="scientific">Dietzia cinnamea</name>
    <dbReference type="NCBI Taxonomy" id="321318"/>
    <lineage>
        <taxon>Bacteria</taxon>
        <taxon>Bacillati</taxon>
        <taxon>Actinomycetota</taxon>
        <taxon>Actinomycetes</taxon>
        <taxon>Mycobacteriales</taxon>
        <taxon>Dietziaceae</taxon>
        <taxon>Dietzia</taxon>
    </lineage>
</organism>
<dbReference type="EMBL" id="JALXTC010000021">
    <property type="protein sequence ID" value="MCT2117396.1"/>
    <property type="molecule type" value="Genomic_DNA"/>
</dbReference>
<evidence type="ECO:0000259" key="3">
    <source>
        <dbReference type="Pfam" id="PF08044"/>
    </source>
</evidence>
<comment type="caution">
    <text evidence="4">The sequence shown here is derived from an EMBL/GenBank/DDBJ whole genome shotgun (WGS) entry which is preliminary data.</text>
</comment>
<feature type="domain" description="DUF1707" evidence="3">
    <location>
        <begin position="19"/>
        <end position="71"/>
    </location>
</feature>
<feature type="compositionally biased region" description="Basic residues" evidence="1">
    <location>
        <begin position="9"/>
        <end position="19"/>
    </location>
</feature>
<reference evidence="4" key="1">
    <citation type="submission" date="2022-04" db="EMBL/GenBank/DDBJ databases">
        <title>Human microbiome associated bacterial genomes.</title>
        <authorList>
            <person name="Sandstrom S."/>
            <person name="Salamzade R."/>
            <person name="Kalan L.R."/>
        </authorList>
    </citation>
    <scope>NUCLEOTIDE SEQUENCE</scope>
    <source>
        <strain evidence="4">P3-SID1762</strain>
    </source>
</reference>
<sequence>MSPNSQRPSRSHQSPRRRLRATDAQRDSVWKALDAAMTDGQLDRFEHLERTRAVHRTTYVDELRPLVADLQGVTTDLPDESGRPARAGDAAGLERHAGATPVGDTRRRQWPVVAGVAAALVVLGVAVVASLPHDTPGPGLPSISAPAEPGPLHTSEGLERMLAAAREEFGDAPIDVLTVHGNRATLMYEDPTEPGKRLSHQFSGGEWQEPSFHSRTESATFRLDGIDATTVMDALESAPAELGREGAPVSHVSVFADVLGEPEFTVAVHAGERLGTVRYDHDGDVLRVDAPN</sequence>
<proteinExistence type="predicted"/>
<dbReference type="Pfam" id="PF08044">
    <property type="entry name" value="DUF1707"/>
    <property type="match status" value="1"/>
</dbReference>
<name>A0AAW5Q679_9ACTN</name>
<feature type="region of interest" description="Disordered" evidence="1">
    <location>
        <begin position="1"/>
        <end position="25"/>
    </location>
</feature>
<evidence type="ECO:0000256" key="1">
    <source>
        <dbReference type="SAM" id="MobiDB-lite"/>
    </source>
</evidence>
<feature type="transmembrane region" description="Helical" evidence="2">
    <location>
        <begin position="110"/>
        <end position="131"/>
    </location>
</feature>
<feature type="region of interest" description="Disordered" evidence="1">
    <location>
        <begin position="74"/>
        <end position="104"/>
    </location>
</feature>
<feature type="region of interest" description="Disordered" evidence="1">
    <location>
        <begin position="188"/>
        <end position="215"/>
    </location>
</feature>
<keyword evidence="2" id="KW-0472">Membrane</keyword>
<accession>A0AAW5Q679</accession>
<keyword evidence="2" id="KW-0812">Transmembrane</keyword>
<protein>
    <submittedName>
        <fullName evidence="4">DUF1707 domain-containing protein</fullName>
    </submittedName>
</protein>
<dbReference type="Proteomes" id="UP001206890">
    <property type="component" value="Unassembled WGS sequence"/>
</dbReference>
<dbReference type="RefSeq" id="WP_259824615.1">
    <property type="nucleotide sequence ID" value="NZ_JALXRO010000020.1"/>
</dbReference>
<keyword evidence="2" id="KW-1133">Transmembrane helix</keyword>
<dbReference type="AlphaFoldDB" id="A0AAW5Q679"/>
<gene>
    <name evidence="4" type="ORF">M3D93_06465</name>
</gene>
<dbReference type="InterPro" id="IPR012551">
    <property type="entry name" value="DUF1707_SHOCT-like"/>
</dbReference>
<evidence type="ECO:0000313" key="5">
    <source>
        <dbReference type="Proteomes" id="UP001206890"/>
    </source>
</evidence>
<evidence type="ECO:0000256" key="2">
    <source>
        <dbReference type="SAM" id="Phobius"/>
    </source>
</evidence>
<evidence type="ECO:0000313" key="4">
    <source>
        <dbReference type="EMBL" id="MCT2117396.1"/>
    </source>
</evidence>